<dbReference type="AlphaFoldDB" id="J9DBY5"/>
<proteinExistence type="predicted"/>
<dbReference type="Pfam" id="PF00808">
    <property type="entry name" value="CBFD_NFYB_HMF"/>
    <property type="match status" value="1"/>
</dbReference>
<feature type="region of interest" description="Disordered" evidence="3">
    <location>
        <begin position="34"/>
        <end position="70"/>
    </location>
</feature>
<evidence type="ECO:0000256" key="3">
    <source>
        <dbReference type="SAM" id="MobiDB-lite"/>
    </source>
</evidence>
<dbReference type="InParanoid" id="J9DBY5"/>
<reference evidence="6" key="2">
    <citation type="submission" date="2015-07" db="EMBL/GenBank/DDBJ databases">
        <title>Contrasting host-pathogen interactions and genome evolution in two generalist and specialist microsporidian pathogens of mosquitoes.</title>
        <authorList>
            <consortium name="The Broad Institute Genomics Platform"/>
            <consortium name="The Broad Institute Genome Sequencing Center for Infectious Disease"/>
            <person name="Cuomo C.A."/>
            <person name="Sanscrainte N.D."/>
            <person name="Goldberg J.M."/>
            <person name="Heiman D."/>
            <person name="Young S."/>
            <person name="Zeng Q."/>
            <person name="Becnel J.J."/>
            <person name="Birren B.W."/>
        </authorList>
    </citation>
    <scope>NUCLEOTIDE SEQUENCE [LARGE SCALE GENOMIC DNA]</scope>
    <source>
        <strain evidence="6">USNM 41457</strain>
    </source>
</reference>
<evidence type="ECO:0000313" key="5">
    <source>
        <dbReference type="EMBL" id="EJW05241.1"/>
    </source>
</evidence>
<feature type="compositionally biased region" description="Basic and acidic residues" evidence="3">
    <location>
        <begin position="50"/>
        <end position="70"/>
    </location>
</feature>
<evidence type="ECO:0000256" key="1">
    <source>
        <dbReference type="ARBA" id="ARBA00004123"/>
    </source>
</evidence>
<dbReference type="GO" id="GO:0017025">
    <property type="term" value="F:TBP-class protein binding"/>
    <property type="evidence" value="ECO:0007669"/>
    <property type="project" value="TreeGrafter"/>
</dbReference>
<dbReference type="GO" id="GO:0000122">
    <property type="term" value="P:negative regulation of transcription by RNA polymerase II"/>
    <property type="evidence" value="ECO:0007669"/>
    <property type="project" value="InterPro"/>
</dbReference>
<dbReference type="GO" id="GO:0046982">
    <property type="term" value="F:protein heterodimerization activity"/>
    <property type="evidence" value="ECO:0007669"/>
    <property type="project" value="InterPro"/>
</dbReference>
<evidence type="ECO:0000313" key="6">
    <source>
        <dbReference type="Proteomes" id="UP000003163"/>
    </source>
</evidence>
<dbReference type="InterPro" id="IPR042225">
    <property type="entry name" value="Ncb2"/>
</dbReference>
<dbReference type="GO" id="GO:0017054">
    <property type="term" value="C:negative cofactor 2 complex"/>
    <property type="evidence" value="ECO:0007669"/>
    <property type="project" value="InterPro"/>
</dbReference>
<feature type="compositionally biased region" description="Basic and acidic residues" evidence="3">
    <location>
        <begin position="34"/>
        <end position="43"/>
    </location>
</feature>
<gene>
    <name evidence="5" type="ORF">EDEG_00706</name>
</gene>
<dbReference type="GO" id="GO:0016251">
    <property type="term" value="F:RNA polymerase II general transcription initiation factor activity"/>
    <property type="evidence" value="ECO:0007669"/>
    <property type="project" value="TreeGrafter"/>
</dbReference>
<dbReference type="VEuPathDB" id="MicrosporidiaDB:EDEG_00706"/>
<feature type="domain" description="Transcription factor CBF/NF-Y/archaeal histone" evidence="4">
    <location>
        <begin position="153"/>
        <end position="198"/>
    </location>
</feature>
<dbReference type="Proteomes" id="UP000003163">
    <property type="component" value="Unassembled WGS sequence"/>
</dbReference>
<comment type="subcellular location">
    <subcellularLocation>
        <location evidence="1">Nucleus</location>
    </subcellularLocation>
</comment>
<dbReference type="Gene3D" id="1.10.20.10">
    <property type="entry name" value="Histone, subunit A"/>
    <property type="match status" value="1"/>
</dbReference>
<dbReference type="OrthoDB" id="601405at2759"/>
<keyword evidence="2" id="KW-0539">Nucleus</keyword>
<reference evidence="5 6" key="1">
    <citation type="submission" date="2011-08" db="EMBL/GenBank/DDBJ databases">
        <authorList>
            <person name="Liu Z.J."/>
            <person name="Shi F.L."/>
            <person name="Lu J.Q."/>
            <person name="Li M."/>
            <person name="Wang Z.L."/>
        </authorList>
    </citation>
    <scope>NUCLEOTIDE SEQUENCE [LARGE SCALE GENOMIC DNA]</scope>
    <source>
        <strain evidence="5 6">USNM 41457</strain>
    </source>
</reference>
<organism evidence="5 6">
    <name type="scientific">Edhazardia aedis (strain USNM 41457)</name>
    <name type="common">Microsporidian parasite</name>
    <dbReference type="NCBI Taxonomy" id="1003232"/>
    <lineage>
        <taxon>Eukaryota</taxon>
        <taxon>Fungi</taxon>
        <taxon>Fungi incertae sedis</taxon>
        <taxon>Microsporidia</taxon>
        <taxon>Edhazardia</taxon>
    </lineage>
</organism>
<dbReference type="PANTHER" id="PTHR46138">
    <property type="entry name" value="PROTEIN DR1"/>
    <property type="match status" value="1"/>
</dbReference>
<sequence length="266" mass="30839">MSSESSFEKLPEEDLTLPRATIEKLISDCLSAATEKKTRENSTKKKHSKQNFEEKVNKEEISKEHSKSINKEEISIKKTYEHNKDQESVLNCKEMACLNIEQLKDTETTNEKCKLEDSKTPKETVSDIAEISKKKRRKKEKLQMTTETTKKYTMQKDVKEILMKSALEFIHLITAEANEICEKEGKKTITHEHVIYALEALGYSDYKKECIASHEDFSRLNQLRPGKSNKFKDSGLTIEELYEQQRVLFEKAKKAFDDIRDGTTEN</sequence>
<evidence type="ECO:0000259" key="4">
    <source>
        <dbReference type="Pfam" id="PF00808"/>
    </source>
</evidence>
<dbReference type="GO" id="GO:0051123">
    <property type="term" value="P:RNA polymerase II preinitiation complex assembly"/>
    <property type="evidence" value="ECO:0007669"/>
    <property type="project" value="TreeGrafter"/>
</dbReference>
<accession>J9DBY5</accession>
<keyword evidence="6" id="KW-1185">Reference proteome</keyword>
<dbReference type="PANTHER" id="PTHR46138:SF1">
    <property type="entry name" value="PROTEIN DR1"/>
    <property type="match status" value="1"/>
</dbReference>
<dbReference type="EMBL" id="AFBI03000008">
    <property type="protein sequence ID" value="EJW05241.1"/>
    <property type="molecule type" value="Genomic_DNA"/>
</dbReference>
<dbReference type="InterPro" id="IPR009072">
    <property type="entry name" value="Histone-fold"/>
</dbReference>
<evidence type="ECO:0000256" key="2">
    <source>
        <dbReference type="ARBA" id="ARBA00023242"/>
    </source>
</evidence>
<dbReference type="STRING" id="1003232.J9DBY5"/>
<name>J9DBY5_EDHAE</name>
<comment type="caution">
    <text evidence="5">The sequence shown here is derived from an EMBL/GenBank/DDBJ whole genome shotgun (WGS) entry which is preliminary data.</text>
</comment>
<protein>
    <recommendedName>
        <fullName evidence="4">Transcription factor CBF/NF-Y/archaeal histone domain-containing protein</fullName>
    </recommendedName>
</protein>
<dbReference type="HOGENOM" id="CLU_1045942_0_0_1"/>
<dbReference type="InterPro" id="IPR003958">
    <property type="entry name" value="CBFA_NFYB_domain"/>
</dbReference>
<dbReference type="SUPFAM" id="SSF47113">
    <property type="entry name" value="Histone-fold"/>
    <property type="match status" value="1"/>
</dbReference>
<dbReference type="CDD" id="cd22905">
    <property type="entry name" value="HFD_Dr1"/>
    <property type="match status" value="1"/>
</dbReference>